<evidence type="ECO:0008006" key="3">
    <source>
        <dbReference type="Google" id="ProtNLM"/>
    </source>
</evidence>
<dbReference type="Gene3D" id="3.30.200.20">
    <property type="entry name" value="Phosphorylase Kinase, domain 1"/>
    <property type="match status" value="1"/>
</dbReference>
<dbReference type="InterPro" id="IPR011009">
    <property type="entry name" value="Kinase-like_dom_sf"/>
</dbReference>
<sequence>MTGISTDEIATRITKELASTTFGCSVLTPLSGGTANFIFKGQLLKPLDDGTTEVVVKHGEGYSASSSSLKLSTDRCTLEHDCLKAAETRLPPASSDAYSVRTPKVYLYNPESSTQVQEYLPNALDLKTYALKHFSASTPASASHQIIEVGRGLGLWLRSFHAWAASQEPLRALARTNGEMQVIKLNYNYGLLLRRVDSFPNILADAKAVFEDVFAMAKAELGDEDKLQVIHGDFWTGK</sequence>
<protein>
    <recommendedName>
        <fullName evidence="3">Aminoglycoside phosphotransferase domain-containing protein</fullName>
    </recommendedName>
</protein>
<dbReference type="EMBL" id="JAPEVB010000003">
    <property type="protein sequence ID" value="KAJ4391434.1"/>
    <property type="molecule type" value="Genomic_DNA"/>
</dbReference>
<comment type="caution">
    <text evidence="1">The sequence shown here is derived from an EMBL/GenBank/DDBJ whole genome shotgun (WGS) entry which is preliminary data.</text>
</comment>
<dbReference type="OrthoDB" id="25129at2759"/>
<proteinExistence type="predicted"/>
<accession>A0A9W8YSK6</accession>
<dbReference type="AlphaFoldDB" id="A0A9W8YSK6"/>
<evidence type="ECO:0000313" key="1">
    <source>
        <dbReference type="EMBL" id="KAJ4391434.1"/>
    </source>
</evidence>
<dbReference type="Proteomes" id="UP001140453">
    <property type="component" value="Unassembled WGS sequence"/>
</dbReference>
<evidence type="ECO:0000313" key="2">
    <source>
        <dbReference type="Proteomes" id="UP001140453"/>
    </source>
</evidence>
<organism evidence="1 2">
    <name type="scientific">Gnomoniopsis smithogilvyi</name>
    <dbReference type="NCBI Taxonomy" id="1191159"/>
    <lineage>
        <taxon>Eukaryota</taxon>
        <taxon>Fungi</taxon>
        <taxon>Dikarya</taxon>
        <taxon>Ascomycota</taxon>
        <taxon>Pezizomycotina</taxon>
        <taxon>Sordariomycetes</taxon>
        <taxon>Sordariomycetidae</taxon>
        <taxon>Diaporthales</taxon>
        <taxon>Gnomoniaceae</taxon>
        <taxon>Gnomoniopsis</taxon>
    </lineage>
</organism>
<keyword evidence="2" id="KW-1185">Reference proteome</keyword>
<reference evidence="1" key="1">
    <citation type="submission" date="2022-10" db="EMBL/GenBank/DDBJ databases">
        <title>Tapping the CABI collections for fungal endophytes: first genome assemblies for Collariella, Neodidymelliopsis, Ascochyta clinopodiicola, Didymella pomorum, Didymosphaeria variabile, Neocosmospora piperis and Neocucurbitaria cava.</title>
        <authorList>
            <person name="Hill R."/>
        </authorList>
    </citation>
    <scope>NUCLEOTIDE SEQUENCE</scope>
    <source>
        <strain evidence="1">IMI 355082</strain>
    </source>
</reference>
<name>A0A9W8YSK6_9PEZI</name>
<gene>
    <name evidence="1" type="ORF">N0V93_005051</name>
</gene>
<dbReference type="SUPFAM" id="SSF56112">
    <property type="entry name" value="Protein kinase-like (PK-like)"/>
    <property type="match status" value="1"/>
</dbReference>